<feature type="compositionally biased region" description="Low complexity" evidence="8">
    <location>
        <begin position="41"/>
        <end position="53"/>
    </location>
</feature>
<organism evidence="10 11">
    <name type="scientific">Ornithinibacillus halotolerans</name>
    <dbReference type="NCBI Taxonomy" id="1274357"/>
    <lineage>
        <taxon>Bacteria</taxon>
        <taxon>Bacillati</taxon>
        <taxon>Bacillota</taxon>
        <taxon>Bacilli</taxon>
        <taxon>Bacillales</taxon>
        <taxon>Bacillaceae</taxon>
        <taxon>Ornithinibacillus</taxon>
    </lineage>
</organism>
<reference evidence="10" key="2">
    <citation type="submission" date="2020-09" db="EMBL/GenBank/DDBJ databases">
        <authorList>
            <person name="Sun Q."/>
            <person name="Zhou Y."/>
        </authorList>
    </citation>
    <scope>NUCLEOTIDE SEQUENCE</scope>
    <source>
        <strain evidence="10">CGMCC 1.12408</strain>
    </source>
</reference>
<keyword evidence="11" id="KW-1185">Reference proteome</keyword>
<name>A0A916W581_9BACI</name>
<comment type="caution">
    <text evidence="10">The sequence shown here is derived from an EMBL/GenBank/DDBJ whole genome shotgun (WGS) entry which is preliminary data.</text>
</comment>
<evidence type="ECO:0000259" key="9">
    <source>
        <dbReference type="PROSITE" id="PS50106"/>
    </source>
</evidence>
<evidence type="ECO:0000256" key="1">
    <source>
        <dbReference type="ARBA" id="ARBA00009179"/>
    </source>
</evidence>
<sequence>MKISKVQLALILIGALVLGFAGAYIGVSIANPDQADQIVENNNNDPIRNNDNNSQEDEGSNNNEPPQWAKVSQAYNLIKDNYLEEVDEQQLIEGAIEGMLQTLGDPYSSYMDIETMKNFNEQIESSFEGIGAEVSMVNGIVTIVAPIKNSPAEKAGIRPNDQVLEVDGESLEGYNLNEAVSIIRGEKGTEVILTIQRQGTSEPFEVSIIRDTIPIETVYSEMHTIDGKKTGVIEITNFSETTSKEFNNQLKDLEDDGMEGLIIDVRGNPGGLLSAVEEVLMNFIPKDIPYIQIEDADGNKSPYYSKLNEKKDYPITVLIDEGSASASEILAVAMKEIGYQIIGKTSFGKGTVQQAVPLGDGSTIKLTFFKWLSPEGNWIHEKGVEPTTEVEQPKYYYTNPVQIEDPLKFNDTGNQVENIQVMLDGLGYDVDRTDGYFSEKTEEAVKQFQQDNDLSATGVVDQDTAGTLEGKVIERIRSGEDDIQLEKALEEIYK</sequence>
<dbReference type="FunFam" id="2.30.42.10:FF:000063">
    <property type="entry name" value="Peptidase, S41 family"/>
    <property type="match status" value="1"/>
</dbReference>
<dbReference type="Gene3D" id="1.10.101.10">
    <property type="entry name" value="PGBD-like superfamily/PGBD"/>
    <property type="match status" value="1"/>
</dbReference>
<dbReference type="CDD" id="cd07560">
    <property type="entry name" value="Peptidase_S41_CPP"/>
    <property type="match status" value="1"/>
</dbReference>
<evidence type="ECO:0000256" key="5">
    <source>
        <dbReference type="ARBA" id="ARBA00051784"/>
    </source>
</evidence>
<dbReference type="GO" id="GO:0007165">
    <property type="term" value="P:signal transduction"/>
    <property type="evidence" value="ECO:0007669"/>
    <property type="project" value="TreeGrafter"/>
</dbReference>
<dbReference type="InterPro" id="IPR036034">
    <property type="entry name" value="PDZ_sf"/>
</dbReference>
<dbReference type="PROSITE" id="PS50106">
    <property type="entry name" value="PDZ"/>
    <property type="match status" value="1"/>
</dbReference>
<feature type="domain" description="PDZ" evidence="9">
    <location>
        <begin position="112"/>
        <end position="198"/>
    </location>
</feature>
<keyword evidence="3 7" id="KW-0378">Hydrolase</keyword>
<dbReference type="EMBL" id="BMEY01000003">
    <property type="protein sequence ID" value="GGA67277.1"/>
    <property type="molecule type" value="Genomic_DNA"/>
</dbReference>
<reference evidence="10" key="1">
    <citation type="journal article" date="2014" name="Int. J. Syst. Evol. Microbiol.">
        <title>Complete genome sequence of Corynebacterium casei LMG S-19264T (=DSM 44701T), isolated from a smear-ripened cheese.</title>
        <authorList>
            <consortium name="US DOE Joint Genome Institute (JGI-PGF)"/>
            <person name="Walter F."/>
            <person name="Albersmeier A."/>
            <person name="Kalinowski J."/>
            <person name="Ruckert C."/>
        </authorList>
    </citation>
    <scope>NUCLEOTIDE SEQUENCE</scope>
    <source>
        <strain evidence="10">CGMCC 1.12408</strain>
    </source>
</reference>
<protein>
    <recommendedName>
        <fullName evidence="6">C-terminal processing peptidase</fullName>
        <ecNumber evidence="6">3.4.21.102</ecNumber>
    </recommendedName>
</protein>
<dbReference type="RefSeq" id="WP_188383480.1">
    <property type="nucleotide sequence ID" value="NZ_BMEY01000003.1"/>
</dbReference>
<dbReference type="NCBIfam" id="TIGR00225">
    <property type="entry name" value="prc"/>
    <property type="match status" value="1"/>
</dbReference>
<dbReference type="InterPro" id="IPR029045">
    <property type="entry name" value="ClpP/crotonase-like_dom_sf"/>
</dbReference>
<comment type="similarity">
    <text evidence="1 7">Belongs to the peptidase S41A family.</text>
</comment>
<dbReference type="CDD" id="cd06782">
    <property type="entry name" value="cpPDZ_CPP-like"/>
    <property type="match status" value="1"/>
</dbReference>
<evidence type="ECO:0000313" key="11">
    <source>
        <dbReference type="Proteomes" id="UP000613512"/>
    </source>
</evidence>
<dbReference type="InterPro" id="IPR002477">
    <property type="entry name" value="Peptidoglycan-bd-like"/>
</dbReference>
<proteinExistence type="inferred from homology"/>
<feature type="region of interest" description="Disordered" evidence="8">
    <location>
        <begin position="37"/>
        <end position="66"/>
    </location>
</feature>
<keyword evidence="4 7" id="KW-0720">Serine protease</keyword>
<dbReference type="InterPro" id="IPR001478">
    <property type="entry name" value="PDZ"/>
</dbReference>
<dbReference type="SUPFAM" id="SSF52096">
    <property type="entry name" value="ClpP/crotonase"/>
    <property type="match status" value="1"/>
</dbReference>
<accession>A0A916W581</accession>
<dbReference type="Pfam" id="PF17820">
    <property type="entry name" value="PDZ_6"/>
    <property type="match status" value="1"/>
</dbReference>
<dbReference type="Gene3D" id="3.90.226.10">
    <property type="entry name" value="2-enoyl-CoA Hydratase, Chain A, domain 1"/>
    <property type="match status" value="1"/>
</dbReference>
<evidence type="ECO:0000313" key="10">
    <source>
        <dbReference type="EMBL" id="GGA67277.1"/>
    </source>
</evidence>
<dbReference type="InterPro" id="IPR005151">
    <property type="entry name" value="Tail-specific_protease"/>
</dbReference>
<dbReference type="AlphaFoldDB" id="A0A916W581"/>
<evidence type="ECO:0000256" key="7">
    <source>
        <dbReference type="RuleBase" id="RU004404"/>
    </source>
</evidence>
<dbReference type="GO" id="GO:0004252">
    <property type="term" value="F:serine-type endopeptidase activity"/>
    <property type="evidence" value="ECO:0007669"/>
    <property type="project" value="UniProtKB-EC"/>
</dbReference>
<dbReference type="EC" id="3.4.21.102" evidence="6"/>
<dbReference type="InterPro" id="IPR041489">
    <property type="entry name" value="PDZ_6"/>
</dbReference>
<keyword evidence="2 7" id="KW-0645">Protease</keyword>
<evidence type="ECO:0000256" key="4">
    <source>
        <dbReference type="ARBA" id="ARBA00022825"/>
    </source>
</evidence>
<dbReference type="PANTHER" id="PTHR32060:SF29">
    <property type="entry name" value="CARBOXY-TERMINAL PROCESSING PROTEASE CTPB"/>
    <property type="match status" value="1"/>
</dbReference>
<dbReference type="Pfam" id="PF01471">
    <property type="entry name" value="PG_binding_1"/>
    <property type="match status" value="1"/>
</dbReference>
<dbReference type="Proteomes" id="UP000613512">
    <property type="component" value="Unassembled WGS sequence"/>
</dbReference>
<evidence type="ECO:0000256" key="6">
    <source>
        <dbReference type="ARBA" id="ARBA00066637"/>
    </source>
</evidence>
<dbReference type="FunFam" id="3.30.750.44:FF:000001">
    <property type="entry name" value="S41 family peptidase"/>
    <property type="match status" value="1"/>
</dbReference>
<evidence type="ECO:0000256" key="8">
    <source>
        <dbReference type="SAM" id="MobiDB-lite"/>
    </source>
</evidence>
<dbReference type="Pfam" id="PF03572">
    <property type="entry name" value="Peptidase_S41"/>
    <property type="match status" value="1"/>
</dbReference>
<evidence type="ECO:0000256" key="2">
    <source>
        <dbReference type="ARBA" id="ARBA00022670"/>
    </source>
</evidence>
<dbReference type="GO" id="GO:0006508">
    <property type="term" value="P:proteolysis"/>
    <property type="evidence" value="ECO:0007669"/>
    <property type="project" value="UniProtKB-KW"/>
</dbReference>
<comment type="catalytic activity">
    <reaction evidence="5">
        <text>The enzyme shows specific recognition of a C-terminal tripeptide, Xaa-Yaa-Zaa, in which Xaa is preferably Ala or Leu, Yaa is preferably Ala or Tyr, and Zaa is preferably Ala, but then cleaves at a variable distance from the C-terminus. A typical cleavage is -Ala-Ala-|-Arg-Ala-Ala-Lys-Glu-Asn-Tyr-Ala-Leu-Ala-Ala.</text>
        <dbReference type="EC" id="3.4.21.102"/>
    </reaction>
</comment>
<gene>
    <name evidence="10" type="ORF">GCM10008025_08930</name>
</gene>
<dbReference type="SMART" id="SM00228">
    <property type="entry name" value="PDZ"/>
    <property type="match status" value="1"/>
</dbReference>
<dbReference type="Gene3D" id="2.30.42.10">
    <property type="match status" value="1"/>
</dbReference>
<dbReference type="InterPro" id="IPR004447">
    <property type="entry name" value="Peptidase_S41A"/>
</dbReference>
<dbReference type="Gene3D" id="3.30.750.44">
    <property type="match status" value="1"/>
</dbReference>
<dbReference type="InterPro" id="IPR036366">
    <property type="entry name" value="PGBDSf"/>
</dbReference>
<dbReference type="PANTHER" id="PTHR32060">
    <property type="entry name" value="TAIL-SPECIFIC PROTEASE"/>
    <property type="match status" value="1"/>
</dbReference>
<dbReference type="Pfam" id="PF22694">
    <property type="entry name" value="CtpB_N-like"/>
    <property type="match status" value="1"/>
</dbReference>
<dbReference type="GO" id="GO:0030288">
    <property type="term" value="C:outer membrane-bounded periplasmic space"/>
    <property type="evidence" value="ECO:0007669"/>
    <property type="project" value="TreeGrafter"/>
</dbReference>
<dbReference type="InterPro" id="IPR055210">
    <property type="entry name" value="CtpA/B_N"/>
</dbReference>
<dbReference type="SMART" id="SM00245">
    <property type="entry name" value="TSPc"/>
    <property type="match status" value="1"/>
</dbReference>
<dbReference type="InterPro" id="IPR036365">
    <property type="entry name" value="PGBD-like_sf"/>
</dbReference>
<dbReference type="SUPFAM" id="SSF50156">
    <property type="entry name" value="PDZ domain-like"/>
    <property type="match status" value="1"/>
</dbReference>
<dbReference type="SUPFAM" id="SSF47090">
    <property type="entry name" value="PGBD-like"/>
    <property type="match status" value="1"/>
</dbReference>
<evidence type="ECO:0000256" key="3">
    <source>
        <dbReference type="ARBA" id="ARBA00022801"/>
    </source>
</evidence>